<dbReference type="Pfam" id="PF00596">
    <property type="entry name" value="Aldolase_II"/>
    <property type="match status" value="1"/>
</dbReference>
<dbReference type="GO" id="GO:0008738">
    <property type="term" value="F:L-fuculose-phosphate aldolase activity"/>
    <property type="evidence" value="ECO:0007669"/>
    <property type="project" value="UniProtKB-EC"/>
</dbReference>
<dbReference type="GO" id="GO:0046872">
    <property type="term" value="F:metal ion binding"/>
    <property type="evidence" value="ECO:0007669"/>
    <property type="project" value="UniProtKB-KW"/>
</dbReference>
<evidence type="ECO:0000313" key="4">
    <source>
        <dbReference type="EMBL" id="VFU13558.1"/>
    </source>
</evidence>
<evidence type="ECO:0000259" key="3">
    <source>
        <dbReference type="SMART" id="SM01007"/>
    </source>
</evidence>
<dbReference type="SUPFAM" id="SSF53639">
    <property type="entry name" value="AraD/HMP-PK domain-like"/>
    <property type="match status" value="1"/>
</dbReference>
<dbReference type="InterPro" id="IPR001303">
    <property type="entry name" value="Aldolase_II/adducin_N"/>
</dbReference>
<dbReference type="GO" id="GO:0005829">
    <property type="term" value="C:cytosol"/>
    <property type="evidence" value="ECO:0007669"/>
    <property type="project" value="TreeGrafter"/>
</dbReference>
<evidence type="ECO:0000256" key="1">
    <source>
        <dbReference type="ARBA" id="ARBA00022723"/>
    </source>
</evidence>
<feature type="domain" description="Class II aldolase/adducin N-terminal" evidence="3">
    <location>
        <begin position="9"/>
        <end position="188"/>
    </location>
</feature>
<dbReference type="PANTHER" id="PTHR22789">
    <property type="entry name" value="FUCULOSE PHOSPHATE ALDOLASE"/>
    <property type="match status" value="1"/>
</dbReference>
<keyword evidence="2 4" id="KW-0456">Lyase</keyword>
<dbReference type="AlphaFoldDB" id="A0A485M3P0"/>
<dbReference type="EC" id="4.1.2.17" evidence="4"/>
<dbReference type="GO" id="GO:0019323">
    <property type="term" value="P:pentose catabolic process"/>
    <property type="evidence" value="ECO:0007669"/>
    <property type="project" value="TreeGrafter"/>
</dbReference>
<reference evidence="4" key="1">
    <citation type="submission" date="2019-03" db="EMBL/GenBank/DDBJ databases">
        <authorList>
            <person name="Hao L."/>
        </authorList>
    </citation>
    <scope>NUCLEOTIDE SEQUENCE</scope>
</reference>
<dbReference type="EMBL" id="CAADRM010000081">
    <property type="protein sequence ID" value="VFU13558.1"/>
    <property type="molecule type" value="Genomic_DNA"/>
</dbReference>
<dbReference type="InterPro" id="IPR050197">
    <property type="entry name" value="Aldolase_class_II_sugar_metab"/>
</dbReference>
<dbReference type="Gene3D" id="3.40.225.10">
    <property type="entry name" value="Class II aldolase/adducin N-terminal domain"/>
    <property type="match status" value="1"/>
</dbReference>
<dbReference type="PANTHER" id="PTHR22789:SF0">
    <property type="entry name" value="3-OXO-TETRONATE 4-PHOSPHATE DECARBOXYLASE-RELATED"/>
    <property type="match status" value="1"/>
</dbReference>
<proteinExistence type="predicted"/>
<protein>
    <submittedName>
        <fullName evidence="4">L-fuculose phosphate aldolase</fullName>
        <ecNumber evidence="4">4.1.2.17</ecNumber>
    </submittedName>
</protein>
<accession>A0A485M3P0</accession>
<dbReference type="InterPro" id="IPR036409">
    <property type="entry name" value="Aldolase_II/adducin_N_sf"/>
</dbReference>
<dbReference type="SMART" id="SM01007">
    <property type="entry name" value="Aldolase_II"/>
    <property type="match status" value="1"/>
</dbReference>
<name>A0A485M3P0_9ZZZZ</name>
<keyword evidence="1" id="KW-0479">Metal-binding</keyword>
<sequence>MGKYDSQKKQVLDCIMSLVAKGFVQGTGGNVSLLLEDGSAVAITPTQREYATMTPDDICIVDFDLNPLEESGTAPSMETAMHLAIYRSRPDVGAVVHTHQIFASVFSLISEPIPALFDEVSGAIGPKVEIVPYALSGSKELADNVVSKLGNRANCYILQNHGALSLGRDLNHAARNAELLEKAAQVYYYALTTGRTVSVLPQNVQDLMSLIVTGRQDEEIKRRRG</sequence>
<organism evidence="4">
    <name type="scientific">anaerobic digester metagenome</name>
    <dbReference type="NCBI Taxonomy" id="1263854"/>
    <lineage>
        <taxon>unclassified sequences</taxon>
        <taxon>metagenomes</taxon>
        <taxon>ecological metagenomes</taxon>
    </lineage>
</organism>
<evidence type="ECO:0000256" key="2">
    <source>
        <dbReference type="ARBA" id="ARBA00023239"/>
    </source>
</evidence>
<gene>
    <name evidence="4" type="primary">fucA</name>
    <name evidence="4" type="ORF">SCFA_20028</name>
</gene>